<dbReference type="EMBL" id="JAQJZL010000002">
    <property type="protein sequence ID" value="KAJ6050999.1"/>
    <property type="molecule type" value="Genomic_DNA"/>
</dbReference>
<protein>
    <submittedName>
        <fullName evidence="2">Uncharacterized protein</fullName>
    </submittedName>
</protein>
<organism evidence="2 3">
    <name type="scientific">Penicillium canescens</name>
    <dbReference type="NCBI Taxonomy" id="5083"/>
    <lineage>
        <taxon>Eukaryota</taxon>
        <taxon>Fungi</taxon>
        <taxon>Dikarya</taxon>
        <taxon>Ascomycota</taxon>
        <taxon>Pezizomycotina</taxon>
        <taxon>Eurotiomycetes</taxon>
        <taxon>Eurotiomycetidae</taxon>
        <taxon>Eurotiales</taxon>
        <taxon>Aspergillaceae</taxon>
        <taxon>Penicillium</taxon>
    </lineage>
</organism>
<dbReference type="PANTHER" id="PTHR31739:SF25">
    <property type="entry name" value="(E,E)-GERANYLLINALOOL SYNTHASE"/>
    <property type="match status" value="1"/>
</dbReference>
<comment type="similarity">
    <text evidence="1">Belongs to the terpene synthase family.</text>
</comment>
<proteinExistence type="inferred from homology"/>
<dbReference type="Gene3D" id="1.50.10.160">
    <property type="match status" value="1"/>
</dbReference>
<gene>
    <name evidence="2" type="ORF">N7460_001533</name>
</gene>
<dbReference type="PANTHER" id="PTHR31739">
    <property type="entry name" value="ENT-COPALYL DIPHOSPHATE SYNTHASE, CHLOROPLASTIC"/>
    <property type="match status" value="1"/>
</dbReference>
<accession>A0AAD6NBS5</accession>
<dbReference type="AlphaFoldDB" id="A0AAD6NBS5"/>
<evidence type="ECO:0000313" key="2">
    <source>
        <dbReference type="EMBL" id="KAJ6050999.1"/>
    </source>
</evidence>
<dbReference type="GO" id="GO:0010333">
    <property type="term" value="F:terpene synthase activity"/>
    <property type="evidence" value="ECO:0007669"/>
    <property type="project" value="InterPro"/>
</dbReference>
<comment type="caution">
    <text evidence="2">The sequence shown here is derived from an EMBL/GenBank/DDBJ whole genome shotgun (WGS) entry which is preliminary data.</text>
</comment>
<dbReference type="InterPro" id="IPR008930">
    <property type="entry name" value="Terpenoid_cyclase/PrenylTrfase"/>
</dbReference>
<dbReference type="GO" id="GO:0016102">
    <property type="term" value="P:diterpenoid biosynthetic process"/>
    <property type="evidence" value="ECO:0007669"/>
    <property type="project" value="TreeGrafter"/>
</dbReference>
<name>A0AAD6NBS5_PENCN</name>
<evidence type="ECO:0000256" key="1">
    <source>
        <dbReference type="ARBA" id="ARBA00006333"/>
    </source>
</evidence>
<dbReference type="GO" id="GO:0000287">
    <property type="term" value="F:magnesium ion binding"/>
    <property type="evidence" value="ECO:0007669"/>
    <property type="project" value="TreeGrafter"/>
</dbReference>
<dbReference type="Proteomes" id="UP001219568">
    <property type="component" value="Unassembled WGS sequence"/>
</dbReference>
<keyword evidence="3" id="KW-1185">Reference proteome</keyword>
<dbReference type="SUPFAM" id="SSF48239">
    <property type="entry name" value="Terpenoid cyclases/Protein prenyltransferases"/>
    <property type="match status" value="1"/>
</dbReference>
<sequence>MDENSVVLQANILLNELLSAYDEKYHSSTVVNSIYDTAWISMVLRKTEMPTAPEWAFPVCFDFLCLEQAEDGGWGNPFSLVERITCTFVCLLAIKKHLRISDNLSVKDQVDLQHRANRAIEFVHSNLASWELNALDTGLPIGLELWLPVVIEQLEKEGVSFAIPGKDRILKLRLEKLSRFPLEVLYRPSSLIQPSPLFTLEGFIGVVDFSKLRHQTVYGSMFSSPSSTAVYLMESPEWDPAAEDYLHHVVEQSIVKHNRCVPQLFPTSVFDIDWVLNIFVDSGLSLNNLDTHSVKTLGNMILQCLEKQDDILGADEIICPEPDSTAMALRTVYHSLGAHRSIQHMIDAFEGGDNYFTFSGERDPSVSSNAHVLQALNHSEYYATFATTQALVDYLVALSEERVESLSETLLGALIPLTLFQAVVRILLRQNPDGSWGSISLREDTSHAVITLKSAWSLPFISATLSQEIGQAIQKGQAFISANLDAPFNDYTWNGKCAYGLLAVSRAIALSALLETRPARRYSPKVESLYQLDMKLIVKRAEHLRKMRCFADLPAWIIEATCLEAVFLFRGSRQPTWLEKSVHLDEGFLIMLAAICIGLNYSKRAFLSNRILFGMLELMEFIYTIDPLIDEELSDRSPETLQLIEKLVHQVLADIHLPVGSDIQPTKKPVNGHQGETITLEICHGQIEIYKIVKAIEYGTKQIMENPHVEAASHYDRRNLLMELRYALLAQVEKLHVGASLASCHERGLNFYRWTQGSGADDTFSAVVLKLMICLVKSHLDTEICPNPTEKYLLEDFSRHAATWGRLWNDYADVERDRASSNLNVLDFPEFQSPCMEDGRDLSPDQLKRHYLADLIQHEEDLAEKALKKLTNAIQSREKHAQTETITVLHWYMDINRAFQELYYAKTIFTSHV</sequence>
<evidence type="ECO:0000313" key="3">
    <source>
        <dbReference type="Proteomes" id="UP001219568"/>
    </source>
</evidence>
<dbReference type="InterPro" id="IPR050148">
    <property type="entry name" value="Terpene_synthase-like"/>
</dbReference>
<reference evidence="2" key="1">
    <citation type="journal article" date="2023" name="IMA Fungus">
        <title>Comparative genomic study of the Penicillium genus elucidates a diverse pangenome and 15 lateral gene transfer events.</title>
        <authorList>
            <person name="Petersen C."/>
            <person name="Sorensen T."/>
            <person name="Nielsen M.R."/>
            <person name="Sondergaard T.E."/>
            <person name="Sorensen J.L."/>
            <person name="Fitzpatrick D.A."/>
            <person name="Frisvad J.C."/>
            <person name="Nielsen K.L."/>
        </authorList>
    </citation>
    <scope>NUCLEOTIDE SEQUENCE</scope>
    <source>
        <strain evidence="2">IBT 15450</strain>
    </source>
</reference>
<reference evidence="2" key="2">
    <citation type="submission" date="2023-01" db="EMBL/GenBank/DDBJ databases">
        <authorList>
            <person name="Petersen C."/>
        </authorList>
    </citation>
    <scope>NUCLEOTIDE SEQUENCE</scope>
    <source>
        <strain evidence="2">IBT 15450</strain>
    </source>
</reference>